<dbReference type="STRING" id="1247936.BN2475_310093"/>
<reference evidence="4 5" key="1">
    <citation type="submission" date="2016-12" db="EMBL/GenBank/DDBJ databases">
        <authorList>
            <person name="Song W.-J."/>
            <person name="Kurnit D.M."/>
        </authorList>
    </citation>
    <scope>NUCLEOTIDE SEQUENCE [LARGE SCALE GENOMIC DNA]</scope>
    <source>
        <strain evidence="4 5">STM7296</strain>
    </source>
</reference>
<evidence type="ECO:0000313" key="4">
    <source>
        <dbReference type="EMBL" id="SIT41560.1"/>
    </source>
</evidence>
<dbReference type="InterPro" id="IPR050268">
    <property type="entry name" value="NADH-dep_flavin_reductase"/>
</dbReference>
<dbReference type="GO" id="GO:0042602">
    <property type="term" value="F:riboflavin reductase (NADPH) activity"/>
    <property type="evidence" value="ECO:0007669"/>
    <property type="project" value="TreeGrafter"/>
</dbReference>
<keyword evidence="5" id="KW-1185">Reference proteome</keyword>
<proteinExistence type="inferred from homology"/>
<evidence type="ECO:0000256" key="1">
    <source>
        <dbReference type="ARBA" id="ARBA00008898"/>
    </source>
</evidence>
<accession>A0A1N7S3K1</accession>
<dbReference type="PANTHER" id="PTHR30466">
    <property type="entry name" value="FLAVIN REDUCTASE"/>
    <property type="match status" value="1"/>
</dbReference>
<dbReference type="Proteomes" id="UP000187012">
    <property type="component" value="Unassembled WGS sequence"/>
</dbReference>
<dbReference type="SUPFAM" id="SSF50475">
    <property type="entry name" value="FMN-binding split barrel"/>
    <property type="match status" value="1"/>
</dbReference>
<dbReference type="EMBL" id="CYGX02000031">
    <property type="protein sequence ID" value="SIT41560.1"/>
    <property type="molecule type" value="Genomic_DNA"/>
</dbReference>
<dbReference type="AlphaFoldDB" id="A0A1N7S3K1"/>
<evidence type="ECO:0000259" key="3">
    <source>
        <dbReference type="SMART" id="SM00903"/>
    </source>
</evidence>
<dbReference type="RefSeq" id="WP_245841339.1">
    <property type="nucleotide sequence ID" value="NZ_CYGX02000031.1"/>
</dbReference>
<keyword evidence="2" id="KW-0560">Oxidoreductase</keyword>
<dbReference type="PANTHER" id="PTHR30466:SF11">
    <property type="entry name" value="FLAVIN-DEPENDENT MONOOXYGENASE, REDUCTASE SUBUNIT HSAB"/>
    <property type="match status" value="1"/>
</dbReference>
<evidence type="ECO:0000256" key="2">
    <source>
        <dbReference type="ARBA" id="ARBA00023002"/>
    </source>
</evidence>
<evidence type="ECO:0000313" key="5">
    <source>
        <dbReference type="Proteomes" id="UP000187012"/>
    </source>
</evidence>
<organism evidence="4 5">
    <name type="scientific">Paraburkholderia ribeironis</name>
    <dbReference type="NCBI Taxonomy" id="1247936"/>
    <lineage>
        <taxon>Bacteria</taxon>
        <taxon>Pseudomonadati</taxon>
        <taxon>Pseudomonadota</taxon>
        <taxon>Betaproteobacteria</taxon>
        <taxon>Burkholderiales</taxon>
        <taxon>Burkholderiaceae</taxon>
        <taxon>Paraburkholderia</taxon>
    </lineage>
</organism>
<dbReference type="InterPro" id="IPR012349">
    <property type="entry name" value="Split_barrel_FMN-bd"/>
</dbReference>
<dbReference type="GO" id="GO:0010181">
    <property type="term" value="F:FMN binding"/>
    <property type="evidence" value="ECO:0007669"/>
    <property type="project" value="InterPro"/>
</dbReference>
<dbReference type="Pfam" id="PF01613">
    <property type="entry name" value="Flavin_Reduct"/>
    <property type="match status" value="1"/>
</dbReference>
<sequence length="178" mass="19257">MRPEVMEDAEPLNSRFVQAMRGFAGAVCVVTVADGAERSGFTATSVSSFSAQPPMVVASLKATSSSAGLLERTRRFGVNLLSTEQRAIAERFTGFRGEQGEARYGDDEWVQMTRDGAPLLVDSVVAMDCEVEELLVRHGHLLVIGRVRALVRDESVPRPLVYWQGQYTALAGPLAAVG</sequence>
<protein>
    <submittedName>
        <fullName evidence="4">Flavin reductase</fullName>
    </submittedName>
</protein>
<dbReference type="InterPro" id="IPR002563">
    <property type="entry name" value="Flavin_Rdtase-like_dom"/>
</dbReference>
<gene>
    <name evidence="4" type="ORF">BN2475_310093</name>
</gene>
<comment type="similarity">
    <text evidence="1">Belongs to the non-flavoprotein flavin reductase family.</text>
</comment>
<dbReference type="Gene3D" id="2.30.110.10">
    <property type="entry name" value="Electron Transport, Fmn-binding Protein, Chain A"/>
    <property type="match status" value="1"/>
</dbReference>
<feature type="domain" description="Flavin reductase like" evidence="3">
    <location>
        <begin position="20"/>
        <end position="169"/>
    </location>
</feature>
<dbReference type="SMART" id="SM00903">
    <property type="entry name" value="Flavin_Reduct"/>
    <property type="match status" value="1"/>
</dbReference>
<name>A0A1N7S3K1_9BURK</name>